<dbReference type="OrthoDB" id="6612201at2759"/>
<feature type="non-terminal residue" evidence="1">
    <location>
        <position position="1"/>
    </location>
</feature>
<name>A0A6G0X1B2_APHCR</name>
<organism evidence="1 2">
    <name type="scientific">Aphis craccivora</name>
    <name type="common">Cowpea aphid</name>
    <dbReference type="NCBI Taxonomy" id="307492"/>
    <lineage>
        <taxon>Eukaryota</taxon>
        <taxon>Metazoa</taxon>
        <taxon>Ecdysozoa</taxon>
        <taxon>Arthropoda</taxon>
        <taxon>Hexapoda</taxon>
        <taxon>Insecta</taxon>
        <taxon>Pterygota</taxon>
        <taxon>Neoptera</taxon>
        <taxon>Paraneoptera</taxon>
        <taxon>Hemiptera</taxon>
        <taxon>Sternorrhyncha</taxon>
        <taxon>Aphidomorpha</taxon>
        <taxon>Aphidoidea</taxon>
        <taxon>Aphididae</taxon>
        <taxon>Aphidini</taxon>
        <taxon>Aphis</taxon>
        <taxon>Aphis</taxon>
    </lineage>
</organism>
<evidence type="ECO:0000313" key="2">
    <source>
        <dbReference type="Proteomes" id="UP000478052"/>
    </source>
</evidence>
<dbReference type="Pfam" id="PF03564">
    <property type="entry name" value="DUF1759"/>
    <property type="match status" value="1"/>
</dbReference>
<gene>
    <name evidence="1" type="ORF">FWK35_00020034</name>
</gene>
<accession>A0A6G0X1B2</accession>
<evidence type="ECO:0000313" key="1">
    <source>
        <dbReference type="EMBL" id="KAF0733566.1"/>
    </source>
</evidence>
<dbReference type="AlphaFoldDB" id="A0A6G0X1B2"/>
<protein>
    <submittedName>
        <fullName evidence="1">Uncharacterized protein</fullName>
    </submittedName>
</protein>
<dbReference type="PANTHER" id="PTHR22954:SF3">
    <property type="entry name" value="PROTEIN CBG08539"/>
    <property type="match status" value="1"/>
</dbReference>
<comment type="caution">
    <text evidence="1">The sequence shown here is derived from an EMBL/GenBank/DDBJ whole genome shotgun (WGS) entry which is preliminary data.</text>
</comment>
<dbReference type="PANTHER" id="PTHR22954">
    <property type="entry name" value="RETROVIRAL PROTEASE-RELATED"/>
    <property type="match status" value="1"/>
</dbReference>
<dbReference type="Proteomes" id="UP000478052">
    <property type="component" value="Unassembled WGS sequence"/>
</dbReference>
<reference evidence="1 2" key="1">
    <citation type="submission" date="2019-08" db="EMBL/GenBank/DDBJ databases">
        <title>Whole genome of Aphis craccivora.</title>
        <authorList>
            <person name="Voronova N.V."/>
            <person name="Shulinski R.S."/>
            <person name="Bandarenka Y.V."/>
            <person name="Zhorov D.G."/>
            <person name="Warner D."/>
        </authorList>
    </citation>
    <scope>NUCLEOTIDE SEQUENCE [LARGE SCALE GENOMIC DNA]</scope>
    <source>
        <strain evidence="1">180601</strain>
        <tissue evidence="1">Whole Body</tissue>
    </source>
</reference>
<keyword evidence="2" id="KW-1185">Reference proteome</keyword>
<sequence>SDDTSNIEFNEDSFMENNDSQSLIEIMKNPPIKKTSFEEFDPDKAFLLSFLPDFKKMKDNQKLDFKILFIFHSSVTPTLHPISSHSQPPLNSLSPTDYENINMHHTGLFLREITSSQLFLFYSSLNKLHFCRYASKKGRQNALEARADTNKISPLIIHAEDLDKLVEQFEHQQLLTPSRSSDHHFYGNLASRNKNCRCECFQLQIFIFIIHRFRVTTSRSVTKNSIPSFDGSLLEWRSFRDIYVSLVHENTGIGNAERFHYLLSCLSGDALAVVKSIPLSADNYILAWDALADRFDNKRLLASTHVDKLFDFKPITQQSLQAMTAFVYTFKKKCRDNQSTGCQRSCEFFIIPHGFAGS</sequence>
<proteinExistence type="predicted"/>
<dbReference type="EMBL" id="VUJU01008246">
    <property type="protein sequence ID" value="KAF0733566.1"/>
    <property type="molecule type" value="Genomic_DNA"/>
</dbReference>
<dbReference type="InterPro" id="IPR005312">
    <property type="entry name" value="DUF1759"/>
</dbReference>